<evidence type="ECO:0000256" key="6">
    <source>
        <dbReference type="SAM" id="Phobius"/>
    </source>
</evidence>
<evidence type="ECO:0000313" key="8">
    <source>
        <dbReference type="Proteomes" id="UP000219573"/>
    </source>
</evidence>
<evidence type="ECO:0000256" key="3">
    <source>
        <dbReference type="ARBA" id="ARBA00022692"/>
    </source>
</evidence>
<proteinExistence type="predicted"/>
<gene>
    <name evidence="7" type="ORF">SAMN06265827_12220</name>
</gene>
<keyword evidence="2" id="KW-1003">Cell membrane</keyword>
<feature type="transmembrane region" description="Helical" evidence="6">
    <location>
        <begin position="180"/>
        <end position="204"/>
    </location>
</feature>
<dbReference type="Proteomes" id="UP000219573">
    <property type="component" value="Unassembled WGS sequence"/>
</dbReference>
<evidence type="ECO:0000313" key="7">
    <source>
        <dbReference type="EMBL" id="SNY37404.1"/>
    </source>
</evidence>
<dbReference type="Pfam" id="PF01810">
    <property type="entry name" value="LysE"/>
    <property type="match status" value="1"/>
</dbReference>
<keyword evidence="3 6" id="KW-0812">Transmembrane</keyword>
<feature type="transmembrane region" description="Helical" evidence="6">
    <location>
        <begin position="6"/>
        <end position="27"/>
    </location>
</feature>
<name>A0A285HP12_9FIRM</name>
<comment type="subcellular location">
    <subcellularLocation>
        <location evidence="1">Cell membrane</location>
        <topology evidence="1">Multi-pass membrane protein</topology>
    </subcellularLocation>
</comment>
<dbReference type="OrthoDB" id="5638726at2"/>
<organism evidence="7 8">
    <name type="scientific">Orenia metallireducens</name>
    <dbReference type="NCBI Taxonomy" id="1413210"/>
    <lineage>
        <taxon>Bacteria</taxon>
        <taxon>Bacillati</taxon>
        <taxon>Bacillota</taxon>
        <taxon>Clostridia</taxon>
        <taxon>Halanaerobiales</taxon>
        <taxon>Halobacteroidaceae</taxon>
        <taxon>Orenia</taxon>
    </lineage>
</organism>
<keyword evidence="4 6" id="KW-1133">Transmembrane helix</keyword>
<feature type="transmembrane region" description="Helical" evidence="6">
    <location>
        <begin position="105"/>
        <end position="125"/>
    </location>
</feature>
<feature type="transmembrane region" description="Helical" evidence="6">
    <location>
        <begin position="39"/>
        <end position="63"/>
    </location>
</feature>
<evidence type="ECO:0000256" key="5">
    <source>
        <dbReference type="ARBA" id="ARBA00023136"/>
    </source>
</evidence>
<dbReference type="AlphaFoldDB" id="A0A285HP12"/>
<dbReference type="RefSeq" id="WP_097018709.1">
    <property type="nucleotide sequence ID" value="NZ_OBDZ01000022.1"/>
</dbReference>
<reference evidence="8" key="1">
    <citation type="submission" date="2017-09" db="EMBL/GenBank/DDBJ databases">
        <authorList>
            <person name="Varghese N."/>
            <person name="Submissions S."/>
        </authorList>
    </citation>
    <scope>NUCLEOTIDE SEQUENCE [LARGE SCALE GENOMIC DNA]</scope>
    <source>
        <strain evidence="8">MSL47</strain>
    </source>
</reference>
<evidence type="ECO:0000256" key="4">
    <source>
        <dbReference type="ARBA" id="ARBA00022989"/>
    </source>
</evidence>
<sequence length="206" mass="22672">MYKYLIQGLLLGLAYVAPIGMQNLYVINTAMKGNKLKTYQVALTTIFFDITLALACFFGIGLLVKNIPILKSIILLVGSVLVIYIGIGLIRACSEVKNDMEISDSIVKIIITCFIVTWLNPQALIDGSLLLGGYHASVPVQMAKYFILGFCSSSFIWFMILATIILILRDKLNNTIIKGINIICGVILIFFGAKLGHSFIQLMIKG</sequence>
<dbReference type="GO" id="GO:0015171">
    <property type="term" value="F:amino acid transmembrane transporter activity"/>
    <property type="evidence" value="ECO:0007669"/>
    <property type="project" value="TreeGrafter"/>
</dbReference>
<accession>A0A285HP12</accession>
<evidence type="ECO:0000256" key="2">
    <source>
        <dbReference type="ARBA" id="ARBA00022475"/>
    </source>
</evidence>
<dbReference type="PANTHER" id="PTHR30086">
    <property type="entry name" value="ARGININE EXPORTER PROTEIN ARGO"/>
    <property type="match status" value="1"/>
</dbReference>
<keyword evidence="5 6" id="KW-0472">Membrane</keyword>
<dbReference type="InterPro" id="IPR001123">
    <property type="entry name" value="LeuE-type"/>
</dbReference>
<feature type="transmembrane region" description="Helical" evidence="6">
    <location>
        <begin position="69"/>
        <end position="93"/>
    </location>
</feature>
<dbReference type="GO" id="GO:0005886">
    <property type="term" value="C:plasma membrane"/>
    <property type="evidence" value="ECO:0007669"/>
    <property type="project" value="UniProtKB-SubCell"/>
</dbReference>
<dbReference type="PANTHER" id="PTHR30086:SF20">
    <property type="entry name" value="ARGININE EXPORTER PROTEIN ARGO-RELATED"/>
    <property type="match status" value="1"/>
</dbReference>
<feature type="transmembrane region" description="Helical" evidence="6">
    <location>
        <begin position="145"/>
        <end position="168"/>
    </location>
</feature>
<protein>
    <submittedName>
        <fullName evidence="7">L-lysine exporter family protein LysE/ArgO</fullName>
    </submittedName>
</protein>
<dbReference type="EMBL" id="OBDZ01000022">
    <property type="protein sequence ID" value="SNY37404.1"/>
    <property type="molecule type" value="Genomic_DNA"/>
</dbReference>
<keyword evidence="8" id="KW-1185">Reference proteome</keyword>
<evidence type="ECO:0000256" key="1">
    <source>
        <dbReference type="ARBA" id="ARBA00004651"/>
    </source>
</evidence>